<proteinExistence type="predicted"/>
<dbReference type="InterPro" id="IPR000086">
    <property type="entry name" value="NUDIX_hydrolase_dom"/>
</dbReference>
<keyword evidence="5" id="KW-1185">Reference proteome</keyword>
<dbReference type="InterPro" id="IPR020084">
    <property type="entry name" value="NUDIX_hydrolase_CS"/>
</dbReference>
<dbReference type="InterPro" id="IPR015797">
    <property type="entry name" value="NUDIX_hydrolase-like_dom_sf"/>
</dbReference>
<organism evidence="4 5">
    <name type="scientific">Bowmanella yangjiangensis</name>
    <dbReference type="NCBI Taxonomy" id="2811230"/>
    <lineage>
        <taxon>Bacteria</taxon>
        <taxon>Pseudomonadati</taxon>
        <taxon>Pseudomonadota</taxon>
        <taxon>Gammaproteobacteria</taxon>
        <taxon>Alteromonadales</taxon>
        <taxon>Alteromonadaceae</taxon>
        <taxon>Bowmanella</taxon>
    </lineage>
</organism>
<evidence type="ECO:0000259" key="3">
    <source>
        <dbReference type="Pfam" id="PF00293"/>
    </source>
</evidence>
<evidence type="ECO:0000313" key="4">
    <source>
        <dbReference type="EMBL" id="MBN7819582.1"/>
    </source>
</evidence>
<dbReference type="Gene3D" id="3.90.79.10">
    <property type="entry name" value="Nucleoside Triphosphate Pyrophosphohydrolase"/>
    <property type="match status" value="1"/>
</dbReference>
<sequence length="150" mass="17065">MCRVKEQTKEATPGNAACLIKIDKWLLTIGHRHSGKLDLPGGLSNGQESAQCTAHRETWEETGFNVEVGAFLGENEAGFRFYACQLQDDFGSEMKAFPVPDWSRMEISSIQLTDPFEIQIHDWRFEEELLQIRALFNKADETDEKPSDIE</sequence>
<gene>
    <name evidence="4" type="ORF">J0A65_06880</name>
</gene>
<dbReference type="Proteomes" id="UP000663992">
    <property type="component" value="Unassembled WGS sequence"/>
</dbReference>
<dbReference type="GO" id="GO:0016787">
    <property type="term" value="F:hydrolase activity"/>
    <property type="evidence" value="ECO:0007669"/>
    <property type="project" value="UniProtKB-KW"/>
</dbReference>
<evidence type="ECO:0000256" key="1">
    <source>
        <dbReference type="ARBA" id="ARBA00001946"/>
    </source>
</evidence>
<evidence type="ECO:0000256" key="2">
    <source>
        <dbReference type="ARBA" id="ARBA00022801"/>
    </source>
</evidence>
<evidence type="ECO:0000313" key="5">
    <source>
        <dbReference type="Proteomes" id="UP000663992"/>
    </source>
</evidence>
<keyword evidence="2 4" id="KW-0378">Hydrolase</keyword>
<name>A0ABS3CR55_9ALTE</name>
<accession>A0ABS3CR55</accession>
<comment type="cofactor">
    <cofactor evidence="1">
        <name>Mg(2+)</name>
        <dbReference type="ChEBI" id="CHEBI:18420"/>
    </cofactor>
</comment>
<dbReference type="Pfam" id="PF00293">
    <property type="entry name" value="NUDIX"/>
    <property type="match status" value="1"/>
</dbReference>
<dbReference type="PROSITE" id="PS00893">
    <property type="entry name" value="NUDIX_BOX"/>
    <property type="match status" value="1"/>
</dbReference>
<protein>
    <submittedName>
        <fullName evidence="4">NUDIX hydrolase</fullName>
    </submittedName>
</protein>
<feature type="domain" description="Nudix hydrolase" evidence="3">
    <location>
        <begin position="31"/>
        <end position="83"/>
    </location>
</feature>
<dbReference type="CDD" id="cd02883">
    <property type="entry name" value="NUDIX_Hydrolase"/>
    <property type="match status" value="1"/>
</dbReference>
<dbReference type="RefSeq" id="WP_206593398.1">
    <property type="nucleotide sequence ID" value="NZ_JAFKCS010000004.1"/>
</dbReference>
<comment type="caution">
    <text evidence="4">The sequence shown here is derived from an EMBL/GenBank/DDBJ whole genome shotgun (WGS) entry which is preliminary data.</text>
</comment>
<dbReference type="SUPFAM" id="SSF55811">
    <property type="entry name" value="Nudix"/>
    <property type="match status" value="1"/>
</dbReference>
<reference evidence="4 5" key="1">
    <citation type="submission" date="2021-03" db="EMBL/GenBank/DDBJ databases">
        <title>novel species isolated from a fishpond in China.</title>
        <authorList>
            <person name="Lu H."/>
            <person name="Cai Z."/>
        </authorList>
    </citation>
    <scope>NUCLEOTIDE SEQUENCE [LARGE SCALE GENOMIC DNA]</scope>
    <source>
        <strain evidence="4 5">Y57</strain>
    </source>
</reference>
<dbReference type="EMBL" id="JAFKCS010000004">
    <property type="protein sequence ID" value="MBN7819582.1"/>
    <property type="molecule type" value="Genomic_DNA"/>
</dbReference>